<feature type="signal peptide" evidence="1">
    <location>
        <begin position="1"/>
        <end position="25"/>
    </location>
</feature>
<name>A0A8T0I492_CERPU</name>
<protein>
    <recommendedName>
        <fullName evidence="4">Secreted protein</fullName>
    </recommendedName>
</protein>
<evidence type="ECO:0000313" key="2">
    <source>
        <dbReference type="EMBL" id="KAG0577867.1"/>
    </source>
</evidence>
<dbReference type="EMBL" id="CM026425">
    <property type="protein sequence ID" value="KAG0577867.1"/>
    <property type="molecule type" value="Genomic_DNA"/>
</dbReference>
<sequence>MSKSCGISVSRMLSFLMMLISKISTEEKSYLSSPTRMTQNSLSLLTMRCDVGANGISIPARSETSPVSLS</sequence>
<evidence type="ECO:0008006" key="4">
    <source>
        <dbReference type="Google" id="ProtNLM"/>
    </source>
</evidence>
<keyword evidence="3" id="KW-1185">Reference proteome</keyword>
<evidence type="ECO:0000313" key="3">
    <source>
        <dbReference type="Proteomes" id="UP000822688"/>
    </source>
</evidence>
<proteinExistence type="predicted"/>
<accession>A0A8T0I492</accession>
<dbReference type="AlphaFoldDB" id="A0A8T0I492"/>
<keyword evidence="1" id="KW-0732">Signal</keyword>
<dbReference type="Proteomes" id="UP000822688">
    <property type="component" value="Chromosome 5"/>
</dbReference>
<organism evidence="2 3">
    <name type="scientific">Ceratodon purpureus</name>
    <name type="common">Fire moss</name>
    <name type="synonym">Dicranum purpureum</name>
    <dbReference type="NCBI Taxonomy" id="3225"/>
    <lineage>
        <taxon>Eukaryota</taxon>
        <taxon>Viridiplantae</taxon>
        <taxon>Streptophyta</taxon>
        <taxon>Embryophyta</taxon>
        <taxon>Bryophyta</taxon>
        <taxon>Bryophytina</taxon>
        <taxon>Bryopsida</taxon>
        <taxon>Dicranidae</taxon>
        <taxon>Pseudoditrichales</taxon>
        <taxon>Ditrichaceae</taxon>
        <taxon>Ceratodon</taxon>
    </lineage>
</organism>
<gene>
    <name evidence="2" type="ORF">KC19_5G187400</name>
</gene>
<feature type="chain" id="PRO_5035776477" description="Secreted protein" evidence="1">
    <location>
        <begin position="26"/>
        <end position="70"/>
    </location>
</feature>
<evidence type="ECO:0000256" key="1">
    <source>
        <dbReference type="SAM" id="SignalP"/>
    </source>
</evidence>
<reference evidence="2" key="1">
    <citation type="submission" date="2020-06" db="EMBL/GenBank/DDBJ databases">
        <title>WGS assembly of Ceratodon purpureus strain R40.</title>
        <authorList>
            <person name="Carey S.B."/>
            <person name="Jenkins J."/>
            <person name="Shu S."/>
            <person name="Lovell J.T."/>
            <person name="Sreedasyam A."/>
            <person name="Maumus F."/>
            <person name="Tiley G.P."/>
            <person name="Fernandez-Pozo N."/>
            <person name="Barry K."/>
            <person name="Chen C."/>
            <person name="Wang M."/>
            <person name="Lipzen A."/>
            <person name="Daum C."/>
            <person name="Saski C.A."/>
            <person name="Payton A.C."/>
            <person name="Mcbreen J.C."/>
            <person name="Conrad R.E."/>
            <person name="Kollar L.M."/>
            <person name="Olsson S."/>
            <person name="Huttunen S."/>
            <person name="Landis J.B."/>
            <person name="Wickett N.J."/>
            <person name="Johnson M.G."/>
            <person name="Rensing S.A."/>
            <person name="Grimwood J."/>
            <person name="Schmutz J."/>
            <person name="Mcdaniel S.F."/>
        </authorList>
    </citation>
    <scope>NUCLEOTIDE SEQUENCE</scope>
    <source>
        <strain evidence="2">R40</strain>
    </source>
</reference>
<comment type="caution">
    <text evidence="2">The sequence shown here is derived from an EMBL/GenBank/DDBJ whole genome shotgun (WGS) entry which is preliminary data.</text>
</comment>